<dbReference type="EMBL" id="DNZF01000155">
    <property type="protein sequence ID" value="HBK53676.1"/>
    <property type="molecule type" value="Genomic_DNA"/>
</dbReference>
<evidence type="ECO:0000313" key="3">
    <source>
        <dbReference type="EMBL" id="HBK53676.1"/>
    </source>
</evidence>
<reference evidence="3 4" key="1">
    <citation type="journal article" date="2018" name="Nat. Biotechnol.">
        <title>A standardized bacterial taxonomy based on genome phylogeny substantially revises the tree of life.</title>
        <authorList>
            <person name="Parks D.H."/>
            <person name="Chuvochina M."/>
            <person name="Waite D.W."/>
            <person name="Rinke C."/>
            <person name="Skarshewski A."/>
            <person name="Chaumeil P.A."/>
            <person name="Hugenholtz P."/>
        </authorList>
    </citation>
    <scope>NUCLEOTIDE SEQUENCE [LARGE SCALE GENOMIC DNA]</scope>
    <source>
        <strain evidence="3">UBA10948</strain>
    </source>
</reference>
<keyword evidence="2" id="KW-1133">Transmembrane helix</keyword>
<sequence length="67" mass="7470">MSKQKLPGKKPPRKNSERKKKASRSKAKSIIIKGSGTRFDGSYDSETLLLKIFIFTGVVCLLAIIFL</sequence>
<feature type="compositionally biased region" description="Basic residues" evidence="1">
    <location>
        <begin position="1"/>
        <end position="27"/>
    </location>
</feature>
<evidence type="ECO:0000256" key="2">
    <source>
        <dbReference type="SAM" id="Phobius"/>
    </source>
</evidence>
<accession>A0A354YY83</accession>
<feature type="region of interest" description="Disordered" evidence="1">
    <location>
        <begin position="1"/>
        <end position="28"/>
    </location>
</feature>
<protein>
    <submittedName>
        <fullName evidence="3">Uncharacterized protein</fullName>
    </submittedName>
</protein>
<proteinExistence type="predicted"/>
<dbReference type="Proteomes" id="UP000263273">
    <property type="component" value="Unassembled WGS sequence"/>
</dbReference>
<evidence type="ECO:0000313" key="4">
    <source>
        <dbReference type="Proteomes" id="UP000263273"/>
    </source>
</evidence>
<evidence type="ECO:0000256" key="1">
    <source>
        <dbReference type="SAM" id="MobiDB-lite"/>
    </source>
</evidence>
<feature type="transmembrane region" description="Helical" evidence="2">
    <location>
        <begin position="48"/>
        <end position="66"/>
    </location>
</feature>
<dbReference type="AlphaFoldDB" id="A0A354YY83"/>
<gene>
    <name evidence="3" type="ORF">DDZ44_07060</name>
</gene>
<organism evidence="3 4">
    <name type="scientific">Syntrophomonas wolfei</name>
    <dbReference type="NCBI Taxonomy" id="863"/>
    <lineage>
        <taxon>Bacteria</taxon>
        <taxon>Bacillati</taxon>
        <taxon>Bacillota</taxon>
        <taxon>Clostridia</taxon>
        <taxon>Eubacteriales</taxon>
        <taxon>Syntrophomonadaceae</taxon>
        <taxon>Syntrophomonas</taxon>
    </lineage>
</organism>
<keyword evidence="2" id="KW-0812">Transmembrane</keyword>
<comment type="caution">
    <text evidence="3">The sequence shown here is derived from an EMBL/GenBank/DDBJ whole genome shotgun (WGS) entry which is preliminary data.</text>
</comment>
<name>A0A354YY83_9FIRM</name>
<keyword evidence="2" id="KW-0472">Membrane</keyword>